<keyword evidence="2" id="KW-0812">Transmembrane</keyword>
<dbReference type="KEGG" id="atm:ANT_19160"/>
<evidence type="ECO:0000313" key="3">
    <source>
        <dbReference type="EMBL" id="BAJ63942.1"/>
    </source>
</evidence>
<feature type="compositionally biased region" description="Polar residues" evidence="1">
    <location>
        <begin position="410"/>
        <end position="422"/>
    </location>
</feature>
<gene>
    <name evidence="3" type="ordered locus">ANT_19160</name>
</gene>
<dbReference type="OrthoDB" id="153337at2"/>
<dbReference type="HOGENOM" id="CLU_637203_0_0_0"/>
<feature type="transmembrane region" description="Helical" evidence="2">
    <location>
        <begin position="69"/>
        <end position="90"/>
    </location>
</feature>
<keyword evidence="2" id="KW-1133">Transmembrane helix</keyword>
<reference evidence="3 4" key="1">
    <citation type="submission" date="2010-12" db="EMBL/GenBank/DDBJ databases">
        <title>Whole genome sequence of Anaerolinea thermophila UNI-1.</title>
        <authorList>
            <person name="Narita-Yamada S."/>
            <person name="Kishi E."/>
            <person name="Watanabe Y."/>
            <person name="Takasaki K."/>
            <person name="Ankai A."/>
            <person name="Oguchi A."/>
            <person name="Fukui S."/>
            <person name="Takahashi M."/>
            <person name="Yashiro I."/>
            <person name="Hosoyama A."/>
            <person name="Sekiguchi Y."/>
            <person name="Hanada S."/>
            <person name="Fujita N."/>
        </authorList>
    </citation>
    <scope>NUCLEOTIDE SEQUENCE [LARGE SCALE GENOMIC DNA]</scope>
    <source>
        <strain evidence="4">DSM 14523 / JCM 11388 / NBRC 100420 / UNI-1</strain>
    </source>
</reference>
<name>E8N678_ANATU</name>
<dbReference type="STRING" id="926569.ANT_19160"/>
<accession>E8N678</accession>
<feature type="region of interest" description="Disordered" evidence="1">
    <location>
        <begin position="410"/>
        <end position="430"/>
    </location>
</feature>
<evidence type="ECO:0000256" key="2">
    <source>
        <dbReference type="SAM" id="Phobius"/>
    </source>
</evidence>
<sequence>MNQTRPQRSYQVQHRISGLLRIFALFLLIIVFLFFAGMFFEPELKEMVQNFWNAPLVEFFRIALNPHTARYMITALSVLVFVTLAAGSYVRDIYALPRLRQGVRYVISSLFALFVPRIIVDGGEKKLEKNEVNLIDVIGGPGHVIIQPGNAVMFKELRRPSTISIRESYYLRPFETIGQIVNLDEQQDSRSDIPAISRDGIRLTIRDIQFRYRLFPELQYGRPKKRTIDDPYPFDERALWNSAYNLPVTDSGPDSWKTVVGRAVVGGITDFISEHDIDYLTAPREAGIDPRREIRYSLLHGPTKNSLRNNGAELVWVDIGHFEIDPAVDEQRTDYWAADWLGNAQVQRAYGEAKRQMFLEMGRAEAHAEMVIALTEALKDVNWGQEPAETIRKLLVLKTAEIIENWVNSRQKPGNNQDQKTSFFEDILGE</sequence>
<keyword evidence="2" id="KW-0472">Membrane</keyword>
<organism evidence="3 4">
    <name type="scientific">Anaerolinea thermophila (strain DSM 14523 / JCM 11388 / NBRC 100420 / UNI-1)</name>
    <dbReference type="NCBI Taxonomy" id="926569"/>
    <lineage>
        <taxon>Bacteria</taxon>
        <taxon>Bacillati</taxon>
        <taxon>Chloroflexota</taxon>
        <taxon>Anaerolineae</taxon>
        <taxon>Anaerolineales</taxon>
        <taxon>Anaerolineaceae</taxon>
        <taxon>Anaerolinea</taxon>
    </lineage>
</organism>
<evidence type="ECO:0000313" key="4">
    <source>
        <dbReference type="Proteomes" id="UP000008922"/>
    </source>
</evidence>
<dbReference type="Proteomes" id="UP000008922">
    <property type="component" value="Chromosome"/>
</dbReference>
<feature type="transmembrane region" description="Helical" evidence="2">
    <location>
        <begin position="20"/>
        <end position="40"/>
    </location>
</feature>
<dbReference type="AlphaFoldDB" id="E8N678"/>
<dbReference type="EMBL" id="AP012029">
    <property type="protein sequence ID" value="BAJ63942.1"/>
    <property type="molecule type" value="Genomic_DNA"/>
</dbReference>
<dbReference type="RefSeq" id="WP_013560318.1">
    <property type="nucleotide sequence ID" value="NC_014960.1"/>
</dbReference>
<evidence type="ECO:0000256" key="1">
    <source>
        <dbReference type="SAM" id="MobiDB-lite"/>
    </source>
</evidence>
<feature type="transmembrane region" description="Helical" evidence="2">
    <location>
        <begin position="102"/>
        <end position="120"/>
    </location>
</feature>
<dbReference type="InParanoid" id="E8N678"/>
<keyword evidence="4" id="KW-1185">Reference proteome</keyword>
<protein>
    <submittedName>
        <fullName evidence="3">Hypothetical membrane protein</fullName>
    </submittedName>
</protein>
<proteinExistence type="predicted"/>